<protein>
    <submittedName>
        <fullName evidence="6">Peptide/nickel transport system substrate-binding protein</fullName>
    </submittedName>
</protein>
<dbReference type="PANTHER" id="PTHR30290">
    <property type="entry name" value="PERIPLASMIC BINDING COMPONENT OF ABC TRANSPORTER"/>
    <property type="match status" value="1"/>
</dbReference>
<dbReference type="InterPro" id="IPR000914">
    <property type="entry name" value="SBP_5_dom"/>
</dbReference>
<comment type="subcellular location">
    <subcellularLocation>
        <location evidence="1">Periplasm</location>
    </subcellularLocation>
</comment>
<name>A0A1H0EGA9_9HYPH</name>
<dbReference type="InterPro" id="IPR030678">
    <property type="entry name" value="Peptide/Ni-bd"/>
</dbReference>
<organism evidence="6 7">
    <name type="scientific">Methylobacterium phyllostachyos</name>
    <dbReference type="NCBI Taxonomy" id="582672"/>
    <lineage>
        <taxon>Bacteria</taxon>
        <taxon>Pseudomonadati</taxon>
        <taxon>Pseudomonadota</taxon>
        <taxon>Alphaproteobacteria</taxon>
        <taxon>Hyphomicrobiales</taxon>
        <taxon>Methylobacteriaceae</taxon>
        <taxon>Methylobacterium</taxon>
    </lineage>
</organism>
<evidence type="ECO:0000313" key="6">
    <source>
        <dbReference type="EMBL" id="SDN81392.1"/>
    </source>
</evidence>
<evidence type="ECO:0000256" key="4">
    <source>
        <dbReference type="SAM" id="SignalP"/>
    </source>
</evidence>
<evidence type="ECO:0000259" key="5">
    <source>
        <dbReference type="Pfam" id="PF00496"/>
    </source>
</evidence>
<dbReference type="GO" id="GO:0043190">
    <property type="term" value="C:ATP-binding cassette (ABC) transporter complex"/>
    <property type="evidence" value="ECO:0007669"/>
    <property type="project" value="InterPro"/>
</dbReference>
<dbReference type="AlphaFoldDB" id="A0A1H0EGA9"/>
<dbReference type="CDD" id="cd08517">
    <property type="entry name" value="PBP2_NikA_DppA_OppA_like_13"/>
    <property type="match status" value="1"/>
</dbReference>
<feature type="signal peptide" evidence="4">
    <location>
        <begin position="1"/>
        <end position="17"/>
    </location>
</feature>
<dbReference type="SUPFAM" id="SSF53850">
    <property type="entry name" value="Periplasmic binding protein-like II"/>
    <property type="match status" value="1"/>
</dbReference>
<proteinExistence type="inferred from homology"/>
<dbReference type="STRING" id="582672.SAMN05216360_111171"/>
<dbReference type="RefSeq" id="WP_091718365.1">
    <property type="nucleotide sequence ID" value="NZ_FNHS01000011.1"/>
</dbReference>
<dbReference type="PIRSF" id="PIRSF002741">
    <property type="entry name" value="MppA"/>
    <property type="match status" value="1"/>
</dbReference>
<dbReference type="Gene3D" id="3.40.190.10">
    <property type="entry name" value="Periplasmic binding protein-like II"/>
    <property type="match status" value="1"/>
</dbReference>
<dbReference type="OrthoDB" id="9803988at2"/>
<dbReference type="PROSITE" id="PS51318">
    <property type="entry name" value="TAT"/>
    <property type="match status" value="1"/>
</dbReference>
<dbReference type="GO" id="GO:1904680">
    <property type="term" value="F:peptide transmembrane transporter activity"/>
    <property type="evidence" value="ECO:0007669"/>
    <property type="project" value="TreeGrafter"/>
</dbReference>
<dbReference type="InterPro" id="IPR039424">
    <property type="entry name" value="SBP_5"/>
</dbReference>
<dbReference type="EMBL" id="FNHS01000011">
    <property type="protein sequence ID" value="SDN81392.1"/>
    <property type="molecule type" value="Genomic_DNA"/>
</dbReference>
<comment type="similarity">
    <text evidence="2">Belongs to the bacterial solute-binding protein 5 family.</text>
</comment>
<dbReference type="GO" id="GO:0030288">
    <property type="term" value="C:outer membrane-bounded periplasmic space"/>
    <property type="evidence" value="ECO:0007669"/>
    <property type="project" value="UniProtKB-ARBA"/>
</dbReference>
<sequence length="539" mass="59138">MRLTKRTLLGAGLSVLAAPLTAPILGLPEALADDATAPLVIGTNQVPRHFNGAVQSGIATGMVSTQIFASPLRYDDQWNPQPYLAKSWVVAPDNLSVTLHLVEDAVFHDGHPLTAEDVAFSIGVIKANHPFQTMLEPVSTVETPDAHTVIIRLARPHPALLLAMSPGLMPILPKHVYGDGQDIKTHPANLKPVGSGPFKFVEYKQGESIQLERFDRFFIPGRPKLARLVYRILPDQNSLVIATERREIGMLPFLSSVRDIERLAKAPTLTVTDRGFEGIGPINWLAFNCGKKPLDDVRVRRAIALAANRDFITGKLLGGVAKAATGPIVPGSPFYEPAVDLYKLDIAKADALLDEAGLKKGPDGTRFSLTIDYIPNDNDQQRNVAEYLRAGLKRIGIALQVRAAPDFPTWAQRVSNFDFDLTMDNVFNWGDPVIGVARTYLSTNIRKGVIWSNTQQYKNPKVDELLNAAAVETDLQKRKALYDEFQKIVVSEAPIAYLNLTPYKAVYDKRLTNLPLSIWGPLSPLDEVAWAQGAAGAER</sequence>
<feature type="domain" description="Solute-binding protein family 5" evidence="5">
    <location>
        <begin position="80"/>
        <end position="442"/>
    </location>
</feature>
<dbReference type="GO" id="GO:0015833">
    <property type="term" value="P:peptide transport"/>
    <property type="evidence" value="ECO:0007669"/>
    <property type="project" value="TreeGrafter"/>
</dbReference>
<evidence type="ECO:0000256" key="1">
    <source>
        <dbReference type="ARBA" id="ARBA00004418"/>
    </source>
</evidence>
<dbReference type="Proteomes" id="UP000198704">
    <property type="component" value="Unassembled WGS sequence"/>
</dbReference>
<dbReference type="PANTHER" id="PTHR30290:SF38">
    <property type="entry name" value="D,D-DIPEPTIDE-BINDING PERIPLASMIC PROTEIN DDPA-RELATED"/>
    <property type="match status" value="1"/>
</dbReference>
<dbReference type="Pfam" id="PF00496">
    <property type="entry name" value="SBP_bac_5"/>
    <property type="match status" value="1"/>
</dbReference>
<evidence type="ECO:0000256" key="3">
    <source>
        <dbReference type="ARBA" id="ARBA00022729"/>
    </source>
</evidence>
<dbReference type="Gene3D" id="3.10.105.10">
    <property type="entry name" value="Dipeptide-binding Protein, Domain 3"/>
    <property type="match status" value="1"/>
</dbReference>
<accession>A0A1H0EGA9</accession>
<evidence type="ECO:0000256" key="2">
    <source>
        <dbReference type="ARBA" id="ARBA00005695"/>
    </source>
</evidence>
<reference evidence="7" key="1">
    <citation type="submission" date="2016-10" db="EMBL/GenBank/DDBJ databases">
        <authorList>
            <person name="Varghese N."/>
            <person name="Submissions S."/>
        </authorList>
    </citation>
    <scope>NUCLEOTIDE SEQUENCE [LARGE SCALE GENOMIC DNA]</scope>
    <source>
        <strain evidence="7">BL47</strain>
    </source>
</reference>
<dbReference type="InterPro" id="IPR006311">
    <property type="entry name" value="TAT_signal"/>
</dbReference>
<keyword evidence="7" id="KW-1185">Reference proteome</keyword>
<evidence type="ECO:0000313" key="7">
    <source>
        <dbReference type="Proteomes" id="UP000198704"/>
    </source>
</evidence>
<feature type="chain" id="PRO_5011638507" evidence="4">
    <location>
        <begin position="18"/>
        <end position="539"/>
    </location>
</feature>
<gene>
    <name evidence="6" type="ORF">SAMN05216360_111171</name>
</gene>
<keyword evidence="3 4" id="KW-0732">Signal</keyword>